<reference evidence="2 3" key="1">
    <citation type="submission" date="2018-08" db="EMBL/GenBank/DDBJ databases">
        <title>Comamonas testosteroni strain SWCO2.</title>
        <authorList>
            <person name="Jiang N."/>
            <person name="Zhang X.Z."/>
        </authorList>
    </citation>
    <scope>NUCLEOTIDE SEQUENCE [LARGE SCALE GENOMIC DNA]</scope>
    <source>
        <strain evidence="2 3">SWCO2</strain>
    </source>
</reference>
<dbReference type="EMBL" id="QURR01000013">
    <property type="protein sequence ID" value="RGE44843.1"/>
    <property type="molecule type" value="Genomic_DNA"/>
</dbReference>
<dbReference type="InterPro" id="IPR014917">
    <property type="entry name" value="DUF1800"/>
</dbReference>
<evidence type="ECO:0000313" key="3">
    <source>
        <dbReference type="Proteomes" id="UP000261948"/>
    </source>
</evidence>
<organism evidence="2 3">
    <name type="scientific">Comamonas testosteroni</name>
    <name type="common">Pseudomonas testosteroni</name>
    <dbReference type="NCBI Taxonomy" id="285"/>
    <lineage>
        <taxon>Bacteria</taxon>
        <taxon>Pseudomonadati</taxon>
        <taxon>Pseudomonadota</taxon>
        <taxon>Betaproteobacteria</taxon>
        <taxon>Burkholderiales</taxon>
        <taxon>Comamonadaceae</taxon>
        <taxon>Comamonas</taxon>
    </lineage>
</organism>
<accession>A0A373FL26</accession>
<dbReference type="Proteomes" id="UP000261948">
    <property type="component" value="Unassembled WGS sequence"/>
</dbReference>
<dbReference type="Pfam" id="PF08811">
    <property type="entry name" value="DUF1800"/>
    <property type="match status" value="1"/>
</dbReference>
<keyword evidence="1" id="KW-0732">Signal</keyword>
<gene>
    <name evidence="2" type="ORF">DZC30_12195</name>
</gene>
<sequence>MRPVRLSFRRSVIFVALAALAACAPLPQHSLGHISSQVIEVLSGSSLPSVLNVSQRQQWLDRLTWGGSDHDAAQLEQQGLKAWLTTQLTPALGAMPAEVQQRIDALSISQKSMAQLQKEIADQRQAIRAAQDPDEAARLRQEVQKQLNLVSTEAQKRHIWRALYSSRQLQEKMTWFWMNHFSVSTRKGDVRLWVSDYEEHAIRPHALGNFRDLLGASMRHPAMLLYLDNASNAAGRINENYARELLELHTMGVGSGYTQADVQAMAHVLTGVGYTTREADAPPPKLRADRQADYVRQGFFEFNPSRHDYSPQVFLGRPLQKQGLAQVDEALDHIVAAPATAHFIAHKLAVYFVSDNPPPALVERTAQTFARSRGDIAATLATLLTAPEAAQHFGKRFKDPMQYVLSAVRLAYDQRVASDVSPVLGWLNQLGQPLYGRETPDGFPLAQSDWSSSGQLMSRFGVAQQIGLRGAVLFRTDPKAPLEKPPYPDLAQRASVKARLPSLSQPTQAVLSQARNPADWNSYFLSSPEMMFR</sequence>
<dbReference type="PROSITE" id="PS51257">
    <property type="entry name" value="PROKAR_LIPOPROTEIN"/>
    <property type="match status" value="1"/>
</dbReference>
<keyword evidence="3" id="KW-1185">Reference proteome</keyword>
<evidence type="ECO:0000256" key="1">
    <source>
        <dbReference type="SAM" id="SignalP"/>
    </source>
</evidence>
<dbReference type="OrthoDB" id="9772295at2"/>
<evidence type="ECO:0000313" key="2">
    <source>
        <dbReference type="EMBL" id="RGE44843.1"/>
    </source>
</evidence>
<dbReference type="AlphaFoldDB" id="A0A373FL26"/>
<feature type="chain" id="PRO_5016631408" evidence="1">
    <location>
        <begin position="22"/>
        <end position="533"/>
    </location>
</feature>
<feature type="signal peptide" evidence="1">
    <location>
        <begin position="1"/>
        <end position="21"/>
    </location>
</feature>
<name>A0A373FL26_COMTE</name>
<protein>
    <submittedName>
        <fullName evidence="2">DUF1800 domain-containing protein</fullName>
    </submittedName>
</protein>
<comment type="caution">
    <text evidence="2">The sequence shown here is derived from an EMBL/GenBank/DDBJ whole genome shotgun (WGS) entry which is preliminary data.</text>
</comment>
<proteinExistence type="predicted"/>